<proteinExistence type="predicted"/>
<dbReference type="Proteomes" id="UP001344817">
    <property type="component" value="Unassembled WGS sequence"/>
</dbReference>
<evidence type="ECO:0000313" key="2">
    <source>
        <dbReference type="Proteomes" id="UP001344817"/>
    </source>
</evidence>
<comment type="caution">
    <text evidence="1">The sequence shown here is derived from an EMBL/GenBank/DDBJ whole genome shotgun (WGS) entry which is preliminary data.</text>
</comment>
<keyword evidence="2" id="KW-1185">Reference proteome</keyword>
<gene>
    <name evidence="1" type="ORF">V2E24_00045</name>
</gene>
<reference evidence="1" key="1">
    <citation type="submission" date="2024-01" db="EMBL/GenBank/DDBJ databases">
        <title>Genome sequence of Mycoplasma ciconiae type strain DSM 25251.</title>
        <authorList>
            <person name="Spergser J."/>
        </authorList>
    </citation>
    <scope>NUCLEOTIDE SEQUENCE [LARGE SCALE GENOMIC DNA]</scope>
    <source>
        <strain evidence="1">DSM 25251</strain>
    </source>
</reference>
<accession>A0ABU7MKB1</accession>
<dbReference type="EMBL" id="JAZDWZ010000001">
    <property type="protein sequence ID" value="MEE3927969.1"/>
    <property type="molecule type" value="Genomic_DNA"/>
</dbReference>
<evidence type="ECO:0000313" key="1">
    <source>
        <dbReference type="EMBL" id="MEE3927969.1"/>
    </source>
</evidence>
<evidence type="ECO:0008006" key="3">
    <source>
        <dbReference type="Google" id="ProtNLM"/>
    </source>
</evidence>
<name>A0ABU7MKB1_9BACT</name>
<dbReference type="RefSeq" id="WP_330500384.1">
    <property type="nucleotide sequence ID" value="NZ_JAZDWZ010000001.1"/>
</dbReference>
<sequence length="231" mass="27543">MKYKLNDYDLVLQNLIDELKKENIYFSKSSSDGRLNSIINEIEIVEVLLKIYKRIPIFNKWNLSLSAHPTPRYWYDILISDPEKEFYCPINIKITNLNKASADNISSKEGLYFSLTGEIKEKCPNSWSEYLELLSKNIKEHERDYYFLVFDKIDNKKIIFNSMRRIKSLTPNGNNLPFQCKWFDNTIPYNRNFEEAQNFLIENLYISINKRAKILEDFNNAFKEYIAKIQK</sequence>
<protein>
    <recommendedName>
        <fullName evidence="3">Restriction endonuclease</fullName>
    </recommendedName>
</protein>
<organism evidence="1 2">
    <name type="scientific">Mycoplasmopsis ciconiae</name>
    <dbReference type="NCBI Taxonomy" id="561067"/>
    <lineage>
        <taxon>Bacteria</taxon>
        <taxon>Bacillati</taxon>
        <taxon>Mycoplasmatota</taxon>
        <taxon>Mycoplasmoidales</taxon>
        <taxon>Metamycoplasmataceae</taxon>
        <taxon>Mycoplasmopsis</taxon>
    </lineage>
</organism>